<comment type="caution">
    <text evidence="1">The sequence shown here is derived from an EMBL/GenBank/DDBJ whole genome shotgun (WGS) entry which is preliminary data.</text>
</comment>
<keyword evidence="1" id="KW-0328">Glycosyltransferase</keyword>
<accession>A0A5C7SE89</accession>
<sequence>MIFSHDRPRQLARLVKAIRWLSPTARIAVHHDPQGDPLDPRLFDGIDDVHIVPDPVRGEWGDFSLVEQYLHALRWCTERLEFDWCCTLTGLSYPLRQLSEFERFLAQSGNDAYIHHFDAFDPSQWPEGTAERRFLFAYYRLPRLPYAYRIPQPVQRLLARLRERFNRVQPFLRIVPMPRKAPTRLGIRRLHRAQGDDFLLCGGRQMLNINRRALARILDFVDTHPEWTRYARRALIPDEFFFNSILVNDGGLRVGNDVLRYIKWPKLHAASGAAIEAEEVEQALSSGAPFGLKFDELVAPDALDLIDGQLGLPSNPPPNPR</sequence>
<dbReference type="GO" id="GO:0016757">
    <property type="term" value="F:glycosyltransferase activity"/>
    <property type="evidence" value="ECO:0007669"/>
    <property type="project" value="UniProtKB-KW"/>
</dbReference>
<keyword evidence="1" id="KW-0808">Transferase</keyword>
<dbReference type="Proteomes" id="UP000321192">
    <property type="component" value="Unassembled WGS sequence"/>
</dbReference>
<reference evidence="1 2" key="1">
    <citation type="submission" date="2018-09" db="EMBL/GenBank/DDBJ databases">
        <title>Metagenome Assembled Genomes from an Advanced Water Purification Facility.</title>
        <authorList>
            <person name="Stamps B.W."/>
            <person name="Spear J.R."/>
        </authorList>
    </citation>
    <scope>NUCLEOTIDE SEQUENCE [LARGE SCALE GENOMIC DNA]</scope>
    <source>
        <strain evidence="1">Bin_27_1</strain>
    </source>
</reference>
<evidence type="ECO:0000313" key="2">
    <source>
        <dbReference type="Proteomes" id="UP000321192"/>
    </source>
</evidence>
<protein>
    <submittedName>
        <fullName evidence="1">N-acetylglucosaminyltransferase</fullName>
    </submittedName>
</protein>
<dbReference type="AlphaFoldDB" id="A0A5C7SE89"/>
<evidence type="ECO:0000313" key="1">
    <source>
        <dbReference type="EMBL" id="TXH81266.1"/>
    </source>
</evidence>
<organism evidence="1 2">
    <name type="scientific">Thauera aminoaromatica</name>
    <dbReference type="NCBI Taxonomy" id="164330"/>
    <lineage>
        <taxon>Bacteria</taxon>
        <taxon>Pseudomonadati</taxon>
        <taxon>Pseudomonadota</taxon>
        <taxon>Betaproteobacteria</taxon>
        <taxon>Rhodocyclales</taxon>
        <taxon>Zoogloeaceae</taxon>
        <taxon>Thauera</taxon>
    </lineage>
</organism>
<dbReference type="EMBL" id="SSFD01000284">
    <property type="protein sequence ID" value="TXH81266.1"/>
    <property type="molecule type" value="Genomic_DNA"/>
</dbReference>
<gene>
    <name evidence="1" type="ORF">E6Q80_17490</name>
</gene>
<name>A0A5C7SE89_THASP</name>
<proteinExistence type="predicted"/>